<sequence>NRGGFRTMIGESVKKFSQSHVMSIIAMGSIPIRNLAKNANLE</sequence>
<accession>A0A4Y2EFR6</accession>
<comment type="caution">
    <text evidence="1">The sequence shown here is derived from an EMBL/GenBank/DDBJ whole genome shotgun (WGS) entry which is preliminary data.</text>
</comment>
<dbReference type="AlphaFoldDB" id="A0A4Y2EFR6"/>
<proteinExistence type="predicted"/>
<dbReference type="Proteomes" id="UP000499080">
    <property type="component" value="Unassembled WGS sequence"/>
</dbReference>
<reference evidence="1 2" key="1">
    <citation type="journal article" date="2019" name="Sci. Rep.">
        <title>Orb-weaving spider Araneus ventricosus genome elucidates the spidroin gene catalogue.</title>
        <authorList>
            <person name="Kono N."/>
            <person name="Nakamura H."/>
            <person name="Ohtoshi R."/>
            <person name="Moran D.A.P."/>
            <person name="Shinohara A."/>
            <person name="Yoshida Y."/>
            <person name="Fujiwara M."/>
            <person name="Mori M."/>
            <person name="Tomita M."/>
            <person name="Arakawa K."/>
        </authorList>
    </citation>
    <scope>NUCLEOTIDE SEQUENCE [LARGE SCALE GENOMIC DNA]</scope>
</reference>
<keyword evidence="2" id="KW-1185">Reference proteome</keyword>
<feature type="non-terminal residue" evidence="1">
    <location>
        <position position="1"/>
    </location>
</feature>
<gene>
    <name evidence="1" type="ORF">AVEN_194186-2_1</name>
</gene>
<evidence type="ECO:0000313" key="1">
    <source>
        <dbReference type="EMBL" id="GBM26928.1"/>
    </source>
</evidence>
<organism evidence="1 2">
    <name type="scientific">Araneus ventricosus</name>
    <name type="common">Orbweaver spider</name>
    <name type="synonym">Epeira ventricosa</name>
    <dbReference type="NCBI Taxonomy" id="182803"/>
    <lineage>
        <taxon>Eukaryota</taxon>
        <taxon>Metazoa</taxon>
        <taxon>Ecdysozoa</taxon>
        <taxon>Arthropoda</taxon>
        <taxon>Chelicerata</taxon>
        <taxon>Arachnida</taxon>
        <taxon>Araneae</taxon>
        <taxon>Araneomorphae</taxon>
        <taxon>Entelegynae</taxon>
        <taxon>Araneoidea</taxon>
        <taxon>Araneidae</taxon>
        <taxon>Araneus</taxon>
    </lineage>
</organism>
<name>A0A4Y2EFR6_ARAVE</name>
<dbReference type="EMBL" id="BGPR01092366">
    <property type="protein sequence ID" value="GBM26928.1"/>
    <property type="molecule type" value="Genomic_DNA"/>
</dbReference>
<protein>
    <submittedName>
        <fullName evidence="1">Uncharacterized protein</fullName>
    </submittedName>
</protein>
<evidence type="ECO:0000313" key="2">
    <source>
        <dbReference type="Proteomes" id="UP000499080"/>
    </source>
</evidence>